<proteinExistence type="inferred from homology"/>
<accession>A0A200RDJ5</accession>
<dbReference type="InterPro" id="IPR011256">
    <property type="entry name" value="Reg_factor_effector_dom_sf"/>
</dbReference>
<evidence type="ECO:0000313" key="2">
    <source>
        <dbReference type="EMBL" id="OVA20766.1"/>
    </source>
</evidence>
<dbReference type="OMA" id="CIHDIAI"/>
<evidence type="ECO:0000256" key="1">
    <source>
        <dbReference type="ARBA" id="ARBA00009817"/>
    </source>
</evidence>
<dbReference type="SUPFAM" id="SSF55136">
    <property type="entry name" value="Probable bacterial effector-binding domain"/>
    <property type="match status" value="1"/>
</dbReference>
<dbReference type="Proteomes" id="UP000195402">
    <property type="component" value="Unassembled WGS sequence"/>
</dbReference>
<organism evidence="2 3">
    <name type="scientific">Macleaya cordata</name>
    <name type="common">Five-seeded plume-poppy</name>
    <name type="synonym">Bocconia cordata</name>
    <dbReference type="NCBI Taxonomy" id="56857"/>
    <lineage>
        <taxon>Eukaryota</taxon>
        <taxon>Viridiplantae</taxon>
        <taxon>Streptophyta</taxon>
        <taxon>Embryophyta</taxon>
        <taxon>Tracheophyta</taxon>
        <taxon>Spermatophyta</taxon>
        <taxon>Magnoliopsida</taxon>
        <taxon>Ranunculales</taxon>
        <taxon>Papaveraceae</taxon>
        <taxon>Papaveroideae</taxon>
        <taxon>Macleaya</taxon>
    </lineage>
</organism>
<reference evidence="2 3" key="1">
    <citation type="journal article" date="2017" name="Mol. Plant">
        <title>The Genome of Medicinal Plant Macleaya cordata Provides New Insights into Benzylisoquinoline Alkaloids Metabolism.</title>
        <authorList>
            <person name="Liu X."/>
            <person name="Liu Y."/>
            <person name="Huang P."/>
            <person name="Ma Y."/>
            <person name="Qing Z."/>
            <person name="Tang Q."/>
            <person name="Cao H."/>
            <person name="Cheng P."/>
            <person name="Zheng Y."/>
            <person name="Yuan Z."/>
            <person name="Zhou Y."/>
            <person name="Liu J."/>
            <person name="Tang Z."/>
            <person name="Zhuo Y."/>
            <person name="Zhang Y."/>
            <person name="Yu L."/>
            <person name="Huang J."/>
            <person name="Yang P."/>
            <person name="Peng Q."/>
            <person name="Zhang J."/>
            <person name="Jiang W."/>
            <person name="Zhang Z."/>
            <person name="Lin K."/>
            <person name="Ro D.K."/>
            <person name="Chen X."/>
            <person name="Xiong X."/>
            <person name="Shang Y."/>
            <person name="Huang S."/>
            <person name="Zeng J."/>
        </authorList>
    </citation>
    <scope>NUCLEOTIDE SEQUENCE [LARGE SCALE GENOMIC DNA]</scope>
    <source>
        <strain evidence="3">cv. BLH2017</strain>
        <tissue evidence="2">Root</tissue>
    </source>
</reference>
<protein>
    <submittedName>
        <fullName evidence="2">SOUL heme-binding protein</fullName>
    </submittedName>
</protein>
<dbReference type="InParanoid" id="A0A200RDJ5"/>
<sequence>MSAPVKEISFEKATRSGFHRLYQYIHGANTNSTRLSMTAPVLTSVIPDVHGGLQYIVRYYVSPKFQGVPPHPFTELNLQFAKLGKRCIAVRKFSGAYKSRQWMSVDLIRKCIHDIAIVLLYVARVRVLVLRLLNMSLPQARYA</sequence>
<dbReference type="Gene3D" id="3.20.80.10">
    <property type="entry name" value="Regulatory factor, effector binding domain"/>
    <property type="match status" value="1"/>
</dbReference>
<dbReference type="PANTHER" id="PTHR11220">
    <property type="entry name" value="HEME-BINDING PROTEIN-RELATED"/>
    <property type="match status" value="1"/>
</dbReference>
<dbReference type="InterPro" id="IPR006917">
    <property type="entry name" value="SOUL_heme-bd"/>
</dbReference>
<gene>
    <name evidence="2" type="ORF">BVC80_887g51</name>
</gene>
<evidence type="ECO:0000313" key="3">
    <source>
        <dbReference type="Proteomes" id="UP000195402"/>
    </source>
</evidence>
<comment type="caution">
    <text evidence="2">The sequence shown here is derived from an EMBL/GenBank/DDBJ whole genome shotgun (WGS) entry which is preliminary data.</text>
</comment>
<comment type="similarity">
    <text evidence="1">Belongs to the HEBP family.</text>
</comment>
<name>A0A200RDJ5_MACCD</name>
<dbReference type="PANTHER" id="PTHR11220:SF1">
    <property type="entry name" value="HEME-BINDING PROTEIN 2"/>
    <property type="match status" value="1"/>
</dbReference>
<dbReference type="OrthoDB" id="6424451at2759"/>
<dbReference type="Pfam" id="PF04832">
    <property type="entry name" value="SOUL"/>
    <property type="match status" value="1"/>
</dbReference>
<dbReference type="EMBL" id="MVGT01000057">
    <property type="protein sequence ID" value="OVA20766.1"/>
    <property type="molecule type" value="Genomic_DNA"/>
</dbReference>
<dbReference type="AlphaFoldDB" id="A0A200RDJ5"/>
<keyword evidence="3" id="KW-1185">Reference proteome</keyword>